<feature type="compositionally biased region" description="Basic and acidic residues" evidence="1">
    <location>
        <begin position="61"/>
        <end position="70"/>
    </location>
</feature>
<name>A0A4S4LFC1_9AGAM</name>
<evidence type="ECO:0000313" key="3">
    <source>
        <dbReference type="Proteomes" id="UP000308199"/>
    </source>
</evidence>
<dbReference type="AlphaFoldDB" id="A0A4S4LFC1"/>
<protein>
    <submittedName>
        <fullName evidence="2">Uncharacterized protein</fullName>
    </submittedName>
</protein>
<reference evidence="2 3" key="1">
    <citation type="submission" date="2019-02" db="EMBL/GenBank/DDBJ databases">
        <title>Genome sequencing of the rare red list fungi Phellinidium pouzarii.</title>
        <authorList>
            <person name="Buettner E."/>
            <person name="Kellner H."/>
        </authorList>
    </citation>
    <scope>NUCLEOTIDE SEQUENCE [LARGE SCALE GENOMIC DNA]</scope>
    <source>
        <strain evidence="2 3">DSM 108285</strain>
    </source>
</reference>
<dbReference type="EMBL" id="SGPK01000038">
    <property type="protein sequence ID" value="THH10345.1"/>
    <property type="molecule type" value="Genomic_DNA"/>
</dbReference>
<feature type="compositionally biased region" description="Basic residues" evidence="1">
    <location>
        <begin position="71"/>
        <end position="85"/>
    </location>
</feature>
<feature type="region of interest" description="Disordered" evidence="1">
    <location>
        <begin position="1"/>
        <end position="85"/>
    </location>
</feature>
<organism evidence="2 3">
    <name type="scientific">Phellinidium pouzarii</name>
    <dbReference type="NCBI Taxonomy" id="167371"/>
    <lineage>
        <taxon>Eukaryota</taxon>
        <taxon>Fungi</taxon>
        <taxon>Dikarya</taxon>
        <taxon>Basidiomycota</taxon>
        <taxon>Agaricomycotina</taxon>
        <taxon>Agaricomycetes</taxon>
        <taxon>Hymenochaetales</taxon>
        <taxon>Hymenochaetaceae</taxon>
        <taxon>Phellinidium</taxon>
    </lineage>
</organism>
<accession>A0A4S4LFC1</accession>
<feature type="compositionally biased region" description="Low complexity" evidence="1">
    <location>
        <begin position="51"/>
        <end position="60"/>
    </location>
</feature>
<keyword evidence="3" id="KW-1185">Reference proteome</keyword>
<dbReference type="OrthoDB" id="3260408at2759"/>
<dbReference type="Proteomes" id="UP000308199">
    <property type="component" value="Unassembled WGS sequence"/>
</dbReference>
<feature type="region of interest" description="Disordered" evidence="1">
    <location>
        <begin position="491"/>
        <end position="514"/>
    </location>
</feature>
<gene>
    <name evidence="2" type="ORF">EW145_g1375</name>
</gene>
<proteinExistence type="predicted"/>
<evidence type="ECO:0000313" key="2">
    <source>
        <dbReference type="EMBL" id="THH10345.1"/>
    </source>
</evidence>
<evidence type="ECO:0000256" key="1">
    <source>
        <dbReference type="SAM" id="MobiDB-lite"/>
    </source>
</evidence>
<sequence length="865" mass="96746">MPPTSRTPSTQATPKINKGKAPQSSKLAQESETSLSNCIDSSEVNYSGPQFSDDALFSDDSSPRKPLKDKSKGKRKTEKFLMKRKRRQPSSRLDLFSRMFIVVFLVYALTVCRTAKQQSPVCRGLSIYRQLILEPYVITPFQNLLRHPTVSPYATPVINVAKPVINRTQKEWDERVVPQWNARVVPQWKRHIVPQWNAHVTPYIAILNAKVDPYWRTASDSYYRNIAPYVAHVRRVACRTQPYIILTAAKTYDAYQISKPYLGRVYGRLKRVPPFVVKYVIRPFANARRQFVDPHVALLVEKIKELSSGTAKVPSSNSLQDSITPITTPTILTDTEVSSEPVKVELPLIPESIQEEDKTLASAASVMSASVFLGEQAAESVPGATYSLVLKSEQTESEAERKTVHFTDVETTVETVITQGVVTKTEQLPITETPIQKSVETDNEEHNASTNDRNATVEKVSQAVFEVTHTSADAVISPVSSDTTVVPLFKVPEAHRPSQPVPPSGEAGKGLSDDDLDDFYAELELDVEETTSSTDAVEATPSVVQETEAEEAARKEAHLAAVAERRRDLETRHAMWEDKLAAAVQVQATVLRDALGSIRSTAAAELKTNWAIRDAVEALHTESEKALRGTDAYFAKLIKSEKPRDEQARLWERVLIKVEAKFDERMKGVEQKVNSWYQEEVLSKEGHEIEKASNIVRGTAEDGQADIGLGYAWLDDVTYMDWRRYHALLEKHTEWLDEALALANGSHATPYPNPVMDAFEDLQSEVQDITVGFETRLRRMKREGDRAFSVDTSTDDSMRESEPEFSILPISDDDTAQGRAEEKILQEVSDAILGRSEDEVVAALGRADERVSRGQEEAKVAHEEL</sequence>
<feature type="compositionally biased region" description="Polar residues" evidence="1">
    <location>
        <begin position="1"/>
        <end position="14"/>
    </location>
</feature>
<comment type="caution">
    <text evidence="2">The sequence shown here is derived from an EMBL/GenBank/DDBJ whole genome shotgun (WGS) entry which is preliminary data.</text>
</comment>
<feature type="compositionally biased region" description="Polar residues" evidence="1">
    <location>
        <begin position="22"/>
        <end position="50"/>
    </location>
</feature>